<dbReference type="RefSeq" id="YP_010676911.1">
    <property type="nucleotide sequence ID" value="NC_071015.1"/>
</dbReference>
<dbReference type="KEGG" id="vg:77953276"/>
<reference evidence="1" key="1">
    <citation type="journal article" date="2021" name="Viruses">
        <title>Novel Viruses That Lyse Plant and Human Strains of Kosakonia cowanii.</title>
        <authorList>
            <person name="Petrzik K."/>
            <person name="Brazdova S."/>
            <person name="Krawczyk K."/>
        </authorList>
    </citation>
    <scope>NUCLEOTIDE SEQUENCE</scope>
</reference>
<dbReference type="Proteomes" id="UP000828443">
    <property type="component" value="Segment"/>
</dbReference>
<dbReference type="GeneID" id="77953276"/>
<evidence type="ECO:0000313" key="2">
    <source>
        <dbReference type="Proteomes" id="UP000828443"/>
    </source>
</evidence>
<name>A0AAE7WFE3_9CAUD</name>
<accession>A0AAE7WFE3</accession>
<sequence length="274" mass="31739">MKESTPVAPYNKFNYIPPKPLAVMHVDPGRITHLEIFKDHCRLTSGRWTSPSFNRDEVYDIVSLMSKVKSTPKDKFSFGREPVHFNGKDYHRHQVSVSTNNCQFGKVSIQGLEAFVALLSAFNCFYWGNYKNQMETVITDHGGVFTSVVGKDYFGDQDKFAWWEFKKRPELPHKVEFVDAFEMFQLEFEGTAFIYDLIKGIKATTNGAMEYKLTVPELRDINVRLFRFCLPDGRYAVGISTDRLMYAQRAFIFFGEESGKKFLTYLNDVKKVFL</sequence>
<proteinExistence type="predicted"/>
<dbReference type="EMBL" id="MZ348422">
    <property type="protein sequence ID" value="QYN80099.1"/>
    <property type="molecule type" value="Genomic_DNA"/>
</dbReference>
<organism evidence="1 2">
    <name type="scientific">Kosakonia phage Kc263</name>
    <dbReference type="NCBI Taxonomy" id="2863194"/>
    <lineage>
        <taxon>Viruses</taxon>
        <taxon>Duplodnaviria</taxon>
        <taxon>Heunggongvirae</taxon>
        <taxon>Uroviricota</taxon>
        <taxon>Caudoviricetes</taxon>
        <taxon>Chimalliviridae</taxon>
        <taxon>Branisovskavirus</taxon>
        <taxon>Branisovskavirus Kc263</taxon>
    </lineage>
</organism>
<protein>
    <submittedName>
        <fullName evidence="1">Uncharacterized protein</fullName>
    </submittedName>
</protein>
<evidence type="ECO:0000313" key="1">
    <source>
        <dbReference type="EMBL" id="QYN80099.1"/>
    </source>
</evidence>
<keyword evidence="2" id="KW-1185">Reference proteome</keyword>